<name>A0A099KY30_COLPS</name>
<dbReference type="EMBL" id="JQEC01000016">
    <property type="protein sequence ID" value="KGJ94787.1"/>
    <property type="molecule type" value="Genomic_DNA"/>
</dbReference>
<reference evidence="2 3" key="1">
    <citation type="submission" date="2014-08" db="EMBL/GenBank/DDBJ databases">
        <title>Genomic and Phenotypic Diversity of Colwellia psychrerythraea strains from Disparate Marine Basins.</title>
        <authorList>
            <person name="Techtmann S.M."/>
            <person name="Stelling S.C."/>
            <person name="Utturkar S.M."/>
            <person name="Alshibli N."/>
            <person name="Harris A."/>
            <person name="Brown S.D."/>
            <person name="Hazen T.C."/>
        </authorList>
    </citation>
    <scope>NUCLEOTIDE SEQUENCE [LARGE SCALE GENOMIC DNA]</scope>
    <source>
        <strain evidence="2 3">GAB14E</strain>
    </source>
</reference>
<dbReference type="PATRIC" id="fig|28229.3.peg.1634"/>
<feature type="compositionally biased region" description="Acidic residues" evidence="1">
    <location>
        <begin position="684"/>
        <end position="694"/>
    </location>
</feature>
<comment type="caution">
    <text evidence="2">The sequence shown here is derived from an EMBL/GenBank/DDBJ whole genome shotgun (WGS) entry which is preliminary data.</text>
</comment>
<evidence type="ECO:0000313" key="2">
    <source>
        <dbReference type="EMBL" id="KGJ94787.1"/>
    </source>
</evidence>
<sequence length="712" mass="78843">MLTSQVFKSRTGLHYTLRLTNKGISSLPSSIKAESFSDENIALHFVHSLQVPLFFWENLAQENSFFNYHNWNKANPWISIESYIAQALIQGSVQAFKSGSLTDINQSIEKRRFKQSGLTFEFLPASCLLTDAPKEQKQFSSLADTQNFLNTLYPAREQLTDLVHSLNLNVPASSTTNASAMNEALGQALIKGEIVITQEAEARKPEAQDIIEEVAEVVSSNTQEPAPAQTTAEEEDDEEKVCELTKLTVACDHDGRKQIVTSDSSIVPSLNVVASEKDKGGFEKITAKIEANAPCDNHTSSSTSIQPSPAKTTKGSLSNVYELACEPVTNPLNVLWLPSIKPKRYKISANACDRFSTSAVEVNVFPKIKWNASVGYSFGNKELSRSTSENKNTGQIDVVNKHENKSGKFHGKMELYYDEKKKDFAGDYKNNIDKVLANIDDVTNKVDSLLKNLSNGEYYDSGVKLEIFWPNLSIKYEAELLENKQSTEVMSTYSLSVAADPLIGIKGSIDLFPAILTATKGTPVGAVVAAAVKGVGNEKSFASLKADIQLVLSLDAKAFVNFTTKGTNGKDSKDCKSEQAIAMDFQFETLIGAKGHFWVIKFEKNYRAGIKSGFVGKSVIERDDIGYYWYCRFLFNGLVIVFTKYEKLEKNVSILGRKKSKYSKIPDQIEESTSKEIVLIPPSPDEEAPQDTDTAEGCPETQSNNRRYLIKF</sequence>
<dbReference type="Proteomes" id="UP000029868">
    <property type="component" value="Unassembled WGS sequence"/>
</dbReference>
<feature type="compositionally biased region" description="Low complexity" evidence="1">
    <location>
        <begin position="222"/>
        <end position="231"/>
    </location>
</feature>
<feature type="region of interest" description="Disordered" evidence="1">
    <location>
        <begin position="218"/>
        <end position="239"/>
    </location>
</feature>
<gene>
    <name evidence="2" type="ORF">GAB14E_2021</name>
</gene>
<protein>
    <submittedName>
        <fullName evidence="2">Uncharacterized protein</fullName>
    </submittedName>
</protein>
<dbReference type="AlphaFoldDB" id="A0A099KY30"/>
<dbReference type="OrthoDB" id="6398765at2"/>
<evidence type="ECO:0000313" key="3">
    <source>
        <dbReference type="Proteomes" id="UP000029868"/>
    </source>
</evidence>
<feature type="region of interest" description="Disordered" evidence="1">
    <location>
        <begin position="680"/>
        <end position="706"/>
    </location>
</feature>
<accession>A0A099KY30</accession>
<organism evidence="2 3">
    <name type="scientific">Colwellia psychrerythraea</name>
    <name type="common">Vibrio psychroerythus</name>
    <dbReference type="NCBI Taxonomy" id="28229"/>
    <lineage>
        <taxon>Bacteria</taxon>
        <taxon>Pseudomonadati</taxon>
        <taxon>Pseudomonadota</taxon>
        <taxon>Gammaproteobacteria</taxon>
        <taxon>Alteromonadales</taxon>
        <taxon>Colwelliaceae</taxon>
        <taxon>Colwellia</taxon>
    </lineage>
</organism>
<proteinExistence type="predicted"/>
<evidence type="ECO:0000256" key="1">
    <source>
        <dbReference type="SAM" id="MobiDB-lite"/>
    </source>
</evidence>
<dbReference type="RefSeq" id="WP_033081718.1">
    <property type="nucleotide sequence ID" value="NZ_JQEC01000016.1"/>
</dbReference>